<evidence type="ECO:0000256" key="1">
    <source>
        <dbReference type="SAM" id="MobiDB-lite"/>
    </source>
</evidence>
<sequence length="212" mass="24510">MRYGRSWPPPNFIPNSMWQLDEKMDKPEKKGKTGRDIMRFGRSNVAPLVEVSKGGGWYNDGVTNIGRSYPDSFMIRFGDPNVQDYQPESVQASRTKKNYIRFGRSHPSTATDPSITGNNEDRGQISWMDKINEDKVLNDQHKTIIREEDEENFPLTAKVDESKTEPCKRCIHMQFIPMDAKAPSNPEIFDLTSYILHKQRNSKRTHNFIRLG</sequence>
<evidence type="ECO:0000313" key="2">
    <source>
        <dbReference type="EMBL" id="KAF6216427.1"/>
    </source>
</evidence>
<protein>
    <submittedName>
        <fullName evidence="2">Uncharacterized protein</fullName>
    </submittedName>
</protein>
<organism evidence="2 3">
    <name type="scientific">Apolygus lucorum</name>
    <name type="common">Small green plant bug</name>
    <name type="synonym">Lygocoris lucorum</name>
    <dbReference type="NCBI Taxonomy" id="248454"/>
    <lineage>
        <taxon>Eukaryota</taxon>
        <taxon>Metazoa</taxon>
        <taxon>Ecdysozoa</taxon>
        <taxon>Arthropoda</taxon>
        <taxon>Hexapoda</taxon>
        <taxon>Insecta</taxon>
        <taxon>Pterygota</taxon>
        <taxon>Neoptera</taxon>
        <taxon>Paraneoptera</taxon>
        <taxon>Hemiptera</taxon>
        <taxon>Heteroptera</taxon>
        <taxon>Panheteroptera</taxon>
        <taxon>Cimicomorpha</taxon>
        <taxon>Miridae</taxon>
        <taxon>Mirini</taxon>
        <taxon>Apolygus</taxon>
    </lineage>
</organism>
<dbReference type="AlphaFoldDB" id="A0A8S9Y592"/>
<feature type="compositionally biased region" description="Polar residues" evidence="1">
    <location>
        <begin position="106"/>
        <end position="118"/>
    </location>
</feature>
<name>A0A8S9Y592_APOLU</name>
<comment type="caution">
    <text evidence="2">The sequence shown here is derived from an EMBL/GenBank/DDBJ whole genome shotgun (WGS) entry which is preliminary data.</text>
</comment>
<keyword evidence="3" id="KW-1185">Reference proteome</keyword>
<dbReference type="EMBL" id="WIXP02000001">
    <property type="protein sequence ID" value="KAF6216427.1"/>
    <property type="molecule type" value="Genomic_DNA"/>
</dbReference>
<evidence type="ECO:0000313" key="3">
    <source>
        <dbReference type="Proteomes" id="UP000466442"/>
    </source>
</evidence>
<proteinExistence type="predicted"/>
<reference evidence="2" key="1">
    <citation type="journal article" date="2021" name="Mol. Ecol. Resour.">
        <title>Apolygus lucorum genome provides insights into omnivorousness and mesophyll feeding.</title>
        <authorList>
            <person name="Liu Y."/>
            <person name="Liu H."/>
            <person name="Wang H."/>
            <person name="Huang T."/>
            <person name="Liu B."/>
            <person name="Yang B."/>
            <person name="Yin L."/>
            <person name="Li B."/>
            <person name="Zhang Y."/>
            <person name="Zhang S."/>
            <person name="Jiang F."/>
            <person name="Zhang X."/>
            <person name="Ren Y."/>
            <person name="Wang B."/>
            <person name="Wang S."/>
            <person name="Lu Y."/>
            <person name="Wu K."/>
            <person name="Fan W."/>
            <person name="Wang G."/>
        </authorList>
    </citation>
    <scope>NUCLEOTIDE SEQUENCE</scope>
    <source>
        <strain evidence="2">12Hb</strain>
    </source>
</reference>
<feature type="region of interest" description="Disordered" evidence="1">
    <location>
        <begin position="89"/>
        <end position="122"/>
    </location>
</feature>
<dbReference type="Proteomes" id="UP000466442">
    <property type="component" value="Linkage Group LG1"/>
</dbReference>
<gene>
    <name evidence="2" type="ORF">GE061_000769</name>
</gene>
<accession>A0A8S9Y592</accession>